<reference evidence="1 2" key="1">
    <citation type="submission" date="2023-07" db="EMBL/GenBank/DDBJ databases">
        <title>Functional and genomic diversity of the sorghum phyllosphere microbiome.</title>
        <authorList>
            <person name="Shade A."/>
        </authorList>
    </citation>
    <scope>NUCLEOTIDE SEQUENCE [LARGE SCALE GENOMIC DNA]</scope>
    <source>
        <strain evidence="1 2">SORGH_AS_0887</strain>
    </source>
</reference>
<name>A0ABU0UVE3_ACIBI</name>
<keyword evidence="2" id="KW-1185">Reference proteome</keyword>
<gene>
    <name evidence="1" type="ORF">QE380_001447</name>
</gene>
<evidence type="ECO:0000313" key="2">
    <source>
        <dbReference type="Proteomes" id="UP001233360"/>
    </source>
</evidence>
<evidence type="ECO:0000313" key="1">
    <source>
        <dbReference type="EMBL" id="MDQ1208524.1"/>
    </source>
</evidence>
<dbReference type="EMBL" id="JAUTBK010000002">
    <property type="protein sequence ID" value="MDQ1208524.1"/>
    <property type="molecule type" value="Genomic_DNA"/>
</dbReference>
<dbReference type="RefSeq" id="WP_307003062.1">
    <property type="nucleotide sequence ID" value="NZ_JAUTBK010000002.1"/>
</dbReference>
<proteinExistence type="predicted"/>
<organism evidence="1 2">
    <name type="scientific">Acinetobacter baylyi</name>
    <dbReference type="NCBI Taxonomy" id="202950"/>
    <lineage>
        <taxon>Bacteria</taxon>
        <taxon>Pseudomonadati</taxon>
        <taxon>Pseudomonadota</taxon>
        <taxon>Gammaproteobacteria</taxon>
        <taxon>Moraxellales</taxon>
        <taxon>Moraxellaceae</taxon>
        <taxon>Acinetobacter</taxon>
    </lineage>
</organism>
<protein>
    <submittedName>
        <fullName evidence="1">Uncharacterized protein</fullName>
    </submittedName>
</protein>
<comment type="caution">
    <text evidence="1">The sequence shown here is derived from an EMBL/GenBank/DDBJ whole genome shotgun (WGS) entry which is preliminary data.</text>
</comment>
<accession>A0ABU0UVE3</accession>
<dbReference type="Proteomes" id="UP001233360">
    <property type="component" value="Unassembled WGS sequence"/>
</dbReference>
<sequence length="81" mass="9481">MRIENQRDEKVIELKERYGELIGGYDLAKLMGYRSTASFRQALSRNQISIPIFSIENRKGKFAYTSDVAKWLKDLNHKETL</sequence>